<dbReference type="InterPro" id="IPR027994">
    <property type="entry name" value="WxL_dom"/>
</dbReference>
<feature type="chain" id="PRO_5039565699" evidence="2">
    <location>
        <begin position="26"/>
        <end position="227"/>
    </location>
</feature>
<dbReference type="Proteomes" id="UP000591929">
    <property type="component" value="Unassembled WGS sequence"/>
</dbReference>
<dbReference type="AlphaFoldDB" id="A0A841Y9P9"/>
<dbReference type="Pfam" id="PF13731">
    <property type="entry name" value="WxL"/>
    <property type="match status" value="1"/>
</dbReference>
<gene>
    <name evidence="4" type="ORF">HB847_14870</name>
</gene>
<feature type="compositionally biased region" description="Polar residues" evidence="1">
    <location>
        <begin position="41"/>
        <end position="59"/>
    </location>
</feature>
<feature type="domain" description="WxL" evidence="3">
    <location>
        <begin position="31"/>
        <end position="226"/>
    </location>
</feature>
<evidence type="ECO:0000256" key="1">
    <source>
        <dbReference type="SAM" id="MobiDB-lite"/>
    </source>
</evidence>
<evidence type="ECO:0000256" key="2">
    <source>
        <dbReference type="SAM" id="SignalP"/>
    </source>
</evidence>
<dbReference type="RefSeq" id="WP_185377932.1">
    <property type="nucleotide sequence ID" value="NZ_JAARPL010000014.1"/>
</dbReference>
<evidence type="ECO:0000313" key="5">
    <source>
        <dbReference type="Proteomes" id="UP000591929"/>
    </source>
</evidence>
<dbReference type="EMBL" id="JAARPL010000014">
    <property type="protein sequence ID" value="MBC1373635.1"/>
    <property type="molecule type" value="Genomic_DNA"/>
</dbReference>
<organism evidence="4 5">
    <name type="scientific">Listeria booriae</name>
    <dbReference type="NCBI Taxonomy" id="1552123"/>
    <lineage>
        <taxon>Bacteria</taxon>
        <taxon>Bacillati</taxon>
        <taxon>Bacillota</taxon>
        <taxon>Bacilli</taxon>
        <taxon>Bacillales</taxon>
        <taxon>Listeriaceae</taxon>
        <taxon>Listeria</taxon>
    </lineage>
</organism>
<feature type="signal peptide" evidence="2">
    <location>
        <begin position="1"/>
        <end position="25"/>
    </location>
</feature>
<accession>A0A841Y9P9</accession>
<feature type="region of interest" description="Disordered" evidence="1">
    <location>
        <begin position="38"/>
        <end position="70"/>
    </location>
</feature>
<name>A0A841Y9P9_9LIST</name>
<evidence type="ECO:0000259" key="3">
    <source>
        <dbReference type="Pfam" id="PF13731"/>
    </source>
</evidence>
<evidence type="ECO:0000313" key="4">
    <source>
        <dbReference type="EMBL" id="MBC1373635.1"/>
    </source>
</evidence>
<comment type="caution">
    <text evidence="4">The sequence shown here is derived from an EMBL/GenBank/DDBJ whole genome shotgun (WGS) entry which is preliminary data.</text>
</comment>
<protein>
    <submittedName>
        <fullName evidence="4">WxL domain-containing protein</fullName>
    </submittedName>
</protein>
<proteinExistence type="predicted"/>
<keyword evidence="2" id="KW-0732">Signal</keyword>
<reference evidence="4 5" key="1">
    <citation type="submission" date="2020-03" db="EMBL/GenBank/DDBJ databases">
        <title>Soil Listeria distribution.</title>
        <authorList>
            <person name="Liao J."/>
            <person name="Wiedmann M."/>
        </authorList>
    </citation>
    <scope>NUCLEOTIDE SEQUENCE [LARGE SCALE GENOMIC DNA]</scope>
    <source>
        <strain evidence="4 5">FSL L7-1681</strain>
    </source>
</reference>
<sequence>MKKNLLITGAVLCGACLSLLNPTGAVVSAAEASSATSEASITLSGGSTTPTPIDSGETINSEDGEVTGNSGPLSIDYVPNFIFGDVSIGGSTTKVIDQNSNPFVQVSDHRGTGAGWSLKLAATPFINNDVEGEELLGTELTLKNMIPEAVDANNVSGAPTTNEQTFGTSDMSSKVIMNAKGSDGMGSWKGKFQTLGGENSVELSIPTGNKMGSYTSTLTWSLSDAPE</sequence>